<dbReference type="Proteomes" id="UP000019146">
    <property type="component" value="Plasmid unnamed"/>
</dbReference>
<organism evidence="1 2">
    <name type="scientific">Paraburkholderia caribensis MBA4</name>
    <dbReference type="NCBI Taxonomy" id="1323664"/>
    <lineage>
        <taxon>Bacteria</taxon>
        <taxon>Pseudomonadati</taxon>
        <taxon>Pseudomonadota</taxon>
        <taxon>Betaproteobacteria</taxon>
        <taxon>Burkholderiales</taxon>
        <taxon>Burkholderiaceae</taxon>
        <taxon>Paraburkholderia</taxon>
    </lineage>
</organism>
<gene>
    <name evidence="1" type="ORF">K788_00006035</name>
</gene>
<geneLocation type="plasmid" evidence="2"/>
<dbReference type="EMBL" id="CP012748">
    <property type="protein sequence ID" value="ALL70543.1"/>
    <property type="molecule type" value="Genomic_DNA"/>
</dbReference>
<evidence type="ECO:0000313" key="1">
    <source>
        <dbReference type="EMBL" id="ALL70543.1"/>
    </source>
</evidence>
<reference evidence="1 2" key="1">
    <citation type="journal article" date="2014" name="Genome Announc.">
        <title>Draft Genome Sequence of the Haloacid-Degrading Burkholderia caribensis Strain MBA4.</title>
        <authorList>
            <person name="Pan Y."/>
            <person name="Kong K.F."/>
            <person name="Tsang J.S."/>
        </authorList>
    </citation>
    <scope>NUCLEOTIDE SEQUENCE [LARGE SCALE GENOMIC DNA]</scope>
    <source>
        <strain evidence="1 2">MBA4</strain>
        <plasmid evidence="2">Plasmid</plasmid>
    </source>
</reference>
<protein>
    <submittedName>
        <fullName evidence="1">Uncharacterized protein</fullName>
    </submittedName>
</protein>
<dbReference type="AlphaFoldDB" id="A0A0P0RNM8"/>
<name>A0A0P0RNM8_9BURK</name>
<proteinExistence type="predicted"/>
<keyword evidence="1" id="KW-0614">Plasmid</keyword>
<accession>A0A0P0RNM8</accession>
<sequence length="57" mass="5875">MLGLAMTGQVLGAGMSAKARPTVTRSANSIMQHCMIPVLTADATGEARVVYAPMPEA</sequence>
<evidence type="ECO:0000313" key="2">
    <source>
        <dbReference type="Proteomes" id="UP000019146"/>
    </source>
</evidence>
<dbReference type="KEGG" id="bcai:K788_00006035"/>